<gene>
    <name evidence="12" type="ORF">ACFR9U_11020</name>
</gene>
<accession>A0ABD6CE43</accession>
<protein>
    <recommendedName>
        <fullName evidence="9">Cobalamin import ATP-binding protein BtuD</fullName>
        <ecNumber evidence="8">7.6.2.8</ecNumber>
    </recommendedName>
    <alternativeName>
        <fullName evidence="10">Vitamin B12-transporting ATPase</fullName>
    </alternativeName>
</protein>
<dbReference type="GO" id="GO:0005524">
    <property type="term" value="F:ATP binding"/>
    <property type="evidence" value="ECO:0007669"/>
    <property type="project" value="UniProtKB-KW"/>
</dbReference>
<dbReference type="PROSITE" id="PS50893">
    <property type="entry name" value="ABC_TRANSPORTER_2"/>
    <property type="match status" value="1"/>
</dbReference>
<evidence type="ECO:0000256" key="4">
    <source>
        <dbReference type="ARBA" id="ARBA00022967"/>
    </source>
</evidence>
<comment type="caution">
    <text evidence="12">The sequence shown here is derived from an EMBL/GenBank/DDBJ whole genome shotgun (WGS) entry which is preliminary data.</text>
</comment>
<evidence type="ECO:0000256" key="8">
    <source>
        <dbReference type="ARBA" id="ARBA00066387"/>
    </source>
</evidence>
<feature type="domain" description="ABC transporter" evidence="11">
    <location>
        <begin position="2"/>
        <end position="238"/>
    </location>
</feature>
<evidence type="ECO:0000256" key="7">
    <source>
        <dbReference type="ARBA" id="ARBA00064420"/>
    </source>
</evidence>
<dbReference type="InterPro" id="IPR017871">
    <property type="entry name" value="ABC_transporter-like_CS"/>
</dbReference>
<proteinExistence type="predicted"/>
<dbReference type="EC" id="7.6.2.8" evidence="8"/>
<evidence type="ECO:0000313" key="12">
    <source>
        <dbReference type="EMBL" id="MFD1587517.1"/>
    </source>
</evidence>
<name>A0ABD6CE43_9EURY</name>
<dbReference type="AlphaFoldDB" id="A0ABD6CE43"/>
<evidence type="ECO:0000313" key="13">
    <source>
        <dbReference type="Proteomes" id="UP001597119"/>
    </source>
</evidence>
<evidence type="ECO:0000256" key="10">
    <source>
        <dbReference type="ARBA" id="ARBA00077139"/>
    </source>
</evidence>
<dbReference type="Gene3D" id="3.40.50.300">
    <property type="entry name" value="P-loop containing nucleotide triphosphate hydrolases"/>
    <property type="match status" value="1"/>
</dbReference>
<dbReference type="PROSITE" id="PS00211">
    <property type="entry name" value="ABC_TRANSPORTER_1"/>
    <property type="match status" value="1"/>
</dbReference>
<dbReference type="PANTHER" id="PTHR42794">
    <property type="entry name" value="HEMIN IMPORT ATP-BINDING PROTEIN HMUV"/>
    <property type="match status" value="1"/>
</dbReference>
<keyword evidence="1" id="KW-0813">Transport</keyword>
<dbReference type="PANTHER" id="PTHR42794:SF1">
    <property type="entry name" value="HEMIN IMPORT ATP-BINDING PROTEIN HMUV"/>
    <property type="match status" value="1"/>
</dbReference>
<dbReference type="SMART" id="SM00382">
    <property type="entry name" value="AAA"/>
    <property type="match status" value="1"/>
</dbReference>
<dbReference type="CDD" id="cd03214">
    <property type="entry name" value="ABC_Iron-Siderophores_B12_Hemin"/>
    <property type="match status" value="1"/>
</dbReference>
<evidence type="ECO:0000256" key="5">
    <source>
        <dbReference type="ARBA" id="ARBA00050590"/>
    </source>
</evidence>
<evidence type="ECO:0000256" key="3">
    <source>
        <dbReference type="ARBA" id="ARBA00022840"/>
    </source>
</evidence>
<dbReference type="FunFam" id="3.40.50.300:FF:000134">
    <property type="entry name" value="Iron-enterobactin ABC transporter ATP-binding protein"/>
    <property type="match status" value="1"/>
</dbReference>
<reference evidence="12 13" key="1">
    <citation type="journal article" date="2019" name="Int. J. Syst. Evol. Microbiol.">
        <title>The Global Catalogue of Microorganisms (GCM) 10K type strain sequencing project: providing services to taxonomists for standard genome sequencing and annotation.</title>
        <authorList>
            <consortium name="The Broad Institute Genomics Platform"/>
            <consortium name="The Broad Institute Genome Sequencing Center for Infectious Disease"/>
            <person name="Wu L."/>
            <person name="Ma J."/>
        </authorList>
    </citation>
    <scope>NUCLEOTIDE SEQUENCE [LARGE SCALE GENOMIC DNA]</scope>
    <source>
        <strain evidence="12 13">CGMCC 1.12125</strain>
    </source>
</reference>
<dbReference type="InterPro" id="IPR003439">
    <property type="entry name" value="ABC_transporter-like_ATP-bd"/>
</dbReference>
<evidence type="ECO:0000256" key="2">
    <source>
        <dbReference type="ARBA" id="ARBA00022741"/>
    </source>
</evidence>
<comment type="function">
    <text evidence="6">Required for corrinoid utilization. Probably part of the ABC transporter complex BtuCDF involved in cobalamin (vitamin B12) import. Probably responsible for energy coupling to the transport system.</text>
</comment>
<dbReference type="GO" id="GO:0015420">
    <property type="term" value="F:ABC-type vitamin B12 transporter activity"/>
    <property type="evidence" value="ECO:0007669"/>
    <property type="project" value="UniProtKB-EC"/>
</dbReference>
<dbReference type="SUPFAM" id="SSF52540">
    <property type="entry name" value="P-loop containing nucleoside triphosphate hydrolases"/>
    <property type="match status" value="1"/>
</dbReference>
<keyword evidence="4" id="KW-1278">Translocase</keyword>
<dbReference type="EMBL" id="JBHUDJ010000003">
    <property type="protein sequence ID" value="MFD1587517.1"/>
    <property type="molecule type" value="Genomic_DNA"/>
</dbReference>
<sequence length="412" mass="43413">MIAVEDVTVTRGDLPVLEGVSLSVSEGEFVGVVGPNGAGKTTLLQTINGVLTPDAGTVTVGGLNVHEESARAVSRRVATVPQEATVGFEFSVADIVEMGRTPYASRFGSPEYLTDHRYVQRALDRTDTAQFADRSIREVSGGERQRVLLARALAQDAPTLVLDEPTASLDVNHQVRTLSLVADLVAEGKTAIAAIHDLDLAARFCDRLLLLSDGSLVARGSPETVLDSEYLDAAFETTTAVGIDPVTGTPSVTAMDDSCAREGRVHVVGSGAIGARVLSRLHQGGFDLTAGPLPRGDLALETARGRDVETIAVRPFEALEPATERRLDSFVDEAAVTVVADPPLDPSGAILDATTTANTLVVVDPESVVSPMDDEDTAQYDRLRERGVVTDTKSVLETVVTATAGQEVSSDD</sequence>
<dbReference type="Proteomes" id="UP001597119">
    <property type="component" value="Unassembled WGS sequence"/>
</dbReference>
<keyword evidence="13" id="KW-1185">Reference proteome</keyword>
<evidence type="ECO:0000256" key="9">
    <source>
        <dbReference type="ARBA" id="ARBA00073649"/>
    </source>
</evidence>
<dbReference type="InterPro" id="IPR027417">
    <property type="entry name" value="P-loop_NTPase"/>
</dbReference>
<evidence type="ECO:0000256" key="1">
    <source>
        <dbReference type="ARBA" id="ARBA00022448"/>
    </source>
</evidence>
<organism evidence="12 13">
    <name type="scientific">Halorientalis brevis</name>
    <dbReference type="NCBI Taxonomy" id="1126241"/>
    <lineage>
        <taxon>Archaea</taxon>
        <taxon>Methanobacteriati</taxon>
        <taxon>Methanobacteriota</taxon>
        <taxon>Stenosarchaea group</taxon>
        <taxon>Halobacteria</taxon>
        <taxon>Halobacteriales</taxon>
        <taxon>Haloarculaceae</taxon>
        <taxon>Halorientalis</taxon>
    </lineage>
</organism>
<evidence type="ECO:0000259" key="11">
    <source>
        <dbReference type="PROSITE" id="PS50893"/>
    </source>
</evidence>
<evidence type="ECO:0000256" key="6">
    <source>
        <dbReference type="ARBA" id="ARBA00058960"/>
    </source>
</evidence>
<comment type="catalytic activity">
    <reaction evidence="5">
        <text>an R-cob(III)alamin(out) + ATP + H2O = an R-cob(III)alamin(in) + ADP + phosphate + H(+)</text>
        <dbReference type="Rhea" id="RHEA:17873"/>
        <dbReference type="ChEBI" id="CHEBI:15377"/>
        <dbReference type="ChEBI" id="CHEBI:15378"/>
        <dbReference type="ChEBI" id="CHEBI:30616"/>
        <dbReference type="ChEBI" id="CHEBI:43474"/>
        <dbReference type="ChEBI" id="CHEBI:140785"/>
        <dbReference type="ChEBI" id="CHEBI:456216"/>
        <dbReference type="EC" id="7.6.2.8"/>
    </reaction>
</comment>
<dbReference type="InterPro" id="IPR003593">
    <property type="entry name" value="AAA+_ATPase"/>
</dbReference>
<keyword evidence="3 12" id="KW-0067">ATP-binding</keyword>
<dbReference type="RefSeq" id="WP_247373226.1">
    <property type="nucleotide sequence ID" value="NZ_JALLGV010000001.1"/>
</dbReference>
<comment type="subunit">
    <text evidence="7">The complex is composed of two ATP-binding proteins (BtuD), two transmembrane proteins (BtuC) and a solute-binding protein (BtuF).</text>
</comment>
<keyword evidence="2" id="KW-0547">Nucleotide-binding</keyword>
<dbReference type="Pfam" id="PF00005">
    <property type="entry name" value="ABC_tran"/>
    <property type="match status" value="1"/>
</dbReference>